<keyword evidence="4" id="KW-0443">Lipid metabolism</keyword>
<evidence type="ECO:0000313" key="10">
    <source>
        <dbReference type="Proteomes" id="UP001288320"/>
    </source>
</evidence>
<feature type="domain" description="AMP-dependent synthetase/ligase" evidence="6">
    <location>
        <begin position="28"/>
        <end position="431"/>
    </location>
</feature>
<accession>A0AAW9HA53</accession>
<evidence type="ECO:0000256" key="1">
    <source>
        <dbReference type="ARBA" id="ARBA00006432"/>
    </source>
</evidence>
<dbReference type="AlphaFoldDB" id="A0AAW9HA53"/>
<evidence type="ECO:0000313" key="7">
    <source>
        <dbReference type="EMBL" id="MDY5139863.1"/>
    </source>
</evidence>
<dbReference type="RefSeq" id="WP_087071026.1">
    <property type="nucleotide sequence ID" value="NZ_CAUPFC010000001.1"/>
</dbReference>
<dbReference type="Gene3D" id="3.40.50.12780">
    <property type="entry name" value="N-terminal domain of ligase-like"/>
    <property type="match status" value="1"/>
</dbReference>
<dbReference type="Pfam" id="PF23562">
    <property type="entry name" value="AMP-binding_C_3"/>
    <property type="match status" value="1"/>
</dbReference>
<dbReference type="EMBL" id="JAWNFV010000001">
    <property type="protein sequence ID" value="MDY5139863.1"/>
    <property type="molecule type" value="Genomic_DNA"/>
</dbReference>
<dbReference type="Proteomes" id="UP001284901">
    <property type="component" value="Unassembled WGS sequence"/>
</dbReference>
<keyword evidence="9" id="KW-1185">Reference proteome</keyword>
<dbReference type="Proteomes" id="UP001288320">
    <property type="component" value="Unassembled WGS sequence"/>
</dbReference>
<dbReference type="EMBL" id="JAWNFY010000003">
    <property type="protein sequence ID" value="MDY5145686.1"/>
    <property type="molecule type" value="Genomic_DNA"/>
</dbReference>
<dbReference type="SUPFAM" id="SSF56801">
    <property type="entry name" value="Acetyl-CoA synthetase-like"/>
    <property type="match status" value="1"/>
</dbReference>
<keyword evidence="3" id="KW-0276">Fatty acid metabolism</keyword>
<evidence type="ECO:0000256" key="4">
    <source>
        <dbReference type="ARBA" id="ARBA00023098"/>
    </source>
</evidence>
<protein>
    <recommendedName>
        <fullName evidence="5">Acyl-CoA synthetase</fullName>
    </recommendedName>
</protein>
<dbReference type="InterPro" id="IPR042099">
    <property type="entry name" value="ANL_N_sf"/>
</dbReference>
<dbReference type="PROSITE" id="PS00455">
    <property type="entry name" value="AMP_BINDING"/>
    <property type="match status" value="1"/>
</dbReference>
<reference evidence="7 9" key="1">
    <citation type="submission" date="2023-10" db="EMBL/GenBank/DDBJ databases">
        <title>Whole Genome based description of the genera Actinobaculum and Actinotignum reveals a complex phylogenetic relationship within the species included in the genus Actinotignum.</title>
        <authorList>
            <person name="Jensen C.S."/>
            <person name="Dargis R."/>
            <person name="Kemp M."/>
            <person name="Christensen J.J."/>
        </authorList>
    </citation>
    <scope>NUCLEOTIDE SEQUENCE</scope>
    <source>
        <strain evidence="8 9">SLA_B089</strain>
        <strain evidence="7">SLA_B245</strain>
    </source>
</reference>
<keyword evidence="2" id="KW-0436">Ligase</keyword>
<proteinExistence type="inferred from homology"/>
<dbReference type="Pfam" id="PF00501">
    <property type="entry name" value="AMP-binding"/>
    <property type="match status" value="1"/>
</dbReference>
<sequence length="611" mass="67802">MAEIERTEVFTPGKIHITDEMTIPWVFRNIAREQPERTVVARKASLGQWVPVAWRTFESEYRALARGFIAMGVQPGDRIALMCHTRYEFCVVDFALWSIGAMAVTVYETDSTEQARWIVEDAHCRFAVVENQQMAAVMAPFRSDFDFFTDIFVISDDDLARISARGTMDLDAEIDRRIDAMHADDEATVIYTSGSTGRPKGVVLSHRNLLHVVINGPLDDNLAPILSGEKHTLLFLPMAHVFARFINLVAFYAGNTIGHCPDTHNLVEDMKSFKPHYILAVPRVFEKIYNAADAQSTGVKQKIFRYYAKVAIAYSRALDSAAGPSLALRAQHEVGERLVYSKIKEITGGNLENVISGGAPLGARLGHFFRGIGINIFEGYGATETSAPTTVNRFNHQRIGSVGPAYPGCHVAIDTDGEVLVKGDHVFHKYLNNPEETAKAFTEDGWYRTGDLGKIEDGFVWITGRKKELIVTAGGKNVSPAILEDRLRGHPLISQVVVVGDQRPFVGALITLDAEMLPIWLKNKNLPAMSVSEAVHDPQIIASVDRAIKRTNEAVSRAESIRKFVILPIDFTPENGYLTASLKVKRTAVLRDFATVIGRDIYGDKGDKNRD</sequence>
<evidence type="ECO:0000313" key="8">
    <source>
        <dbReference type="EMBL" id="MDY5145686.1"/>
    </source>
</evidence>
<evidence type="ECO:0000256" key="3">
    <source>
        <dbReference type="ARBA" id="ARBA00022832"/>
    </source>
</evidence>
<dbReference type="InterPro" id="IPR000873">
    <property type="entry name" value="AMP-dep_synth/lig_dom"/>
</dbReference>
<comment type="similarity">
    <text evidence="1">Belongs to the ATP-dependent AMP-binding enzyme family.</text>
</comment>
<evidence type="ECO:0000313" key="9">
    <source>
        <dbReference type="Proteomes" id="UP001284901"/>
    </source>
</evidence>
<dbReference type="GO" id="GO:0016020">
    <property type="term" value="C:membrane"/>
    <property type="evidence" value="ECO:0007669"/>
    <property type="project" value="TreeGrafter"/>
</dbReference>
<dbReference type="CDD" id="cd05907">
    <property type="entry name" value="VL_LC_FACS_like"/>
    <property type="match status" value="1"/>
</dbReference>
<evidence type="ECO:0000259" key="6">
    <source>
        <dbReference type="Pfam" id="PF00501"/>
    </source>
</evidence>
<organism evidence="7 10">
    <name type="scientific">Actinotignum timonense</name>
    <dbReference type="NCBI Taxonomy" id="1870995"/>
    <lineage>
        <taxon>Bacteria</taxon>
        <taxon>Bacillati</taxon>
        <taxon>Actinomycetota</taxon>
        <taxon>Actinomycetes</taxon>
        <taxon>Actinomycetales</taxon>
        <taxon>Actinomycetaceae</taxon>
        <taxon>Actinotignum</taxon>
    </lineage>
</organism>
<dbReference type="PANTHER" id="PTHR43272:SF32">
    <property type="entry name" value="AMP-DEPENDENT SYNTHETASE_LIGASE DOMAIN-CONTAINING PROTEIN"/>
    <property type="match status" value="1"/>
</dbReference>
<name>A0AAW9HA53_9ACTO</name>
<dbReference type="PANTHER" id="PTHR43272">
    <property type="entry name" value="LONG-CHAIN-FATTY-ACID--COA LIGASE"/>
    <property type="match status" value="1"/>
</dbReference>
<dbReference type="InterPro" id="IPR020845">
    <property type="entry name" value="AMP-binding_CS"/>
</dbReference>
<evidence type="ECO:0000256" key="2">
    <source>
        <dbReference type="ARBA" id="ARBA00022598"/>
    </source>
</evidence>
<evidence type="ECO:0000256" key="5">
    <source>
        <dbReference type="ARBA" id="ARBA00032875"/>
    </source>
</evidence>
<gene>
    <name evidence="7" type="ORF">R6G74_00820</name>
    <name evidence="8" type="ORF">R6P33_01445</name>
</gene>
<comment type="caution">
    <text evidence="7">The sequence shown here is derived from an EMBL/GenBank/DDBJ whole genome shotgun (WGS) entry which is preliminary data.</text>
</comment>
<dbReference type="GeneID" id="92813864"/>
<dbReference type="GO" id="GO:0004467">
    <property type="term" value="F:long-chain fatty acid-CoA ligase activity"/>
    <property type="evidence" value="ECO:0007669"/>
    <property type="project" value="TreeGrafter"/>
</dbReference>